<keyword evidence="1" id="KW-1133">Transmembrane helix</keyword>
<proteinExistence type="predicted"/>
<gene>
    <name evidence="4" type="ORF">C7S18_15080</name>
</gene>
<evidence type="ECO:0000256" key="2">
    <source>
        <dbReference type="SAM" id="SignalP"/>
    </source>
</evidence>
<feature type="domain" description="DUF11" evidence="3">
    <location>
        <begin position="478"/>
        <end position="586"/>
    </location>
</feature>
<dbReference type="NCBIfam" id="TIGR01451">
    <property type="entry name" value="B_ant_repeat"/>
    <property type="match status" value="1"/>
</dbReference>
<name>A0A2P1PUD1_9GAMM</name>
<evidence type="ECO:0000313" key="5">
    <source>
        <dbReference type="Proteomes" id="UP000241074"/>
    </source>
</evidence>
<feature type="signal peptide" evidence="2">
    <location>
        <begin position="1"/>
        <end position="21"/>
    </location>
</feature>
<dbReference type="Pfam" id="PF01345">
    <property type="entry name" value="DUF11"/>
    <property type="match status" value="1"/>
</dbReference>
<dbReference type="AlphaFoldDB" id="A0A2P1PUD1"/>
<dbReference type="Proteomes" id="UP000241074">
    <property type="component" value="Chromosome"/>
</dbReference>
<evidence type="ECO:0000259" key="3">
    <source>
        <dbReference type="Pfam" id="PF01345"/>
    </source>
</evidence>
<dbReference type="KEGG" id="xba:C7S18_15080"/>
<evidence type="ECO:0000256" key="1">
    <source>
        <dbReference type="SAM" id="Phobius"/>
    </source>
</evidence>
<dbReference type="EMBL" id="CP027860">
    <property type="protein sequence ID" value="AVP98430.1"/>
    <property type="molecule type" value="Genomic_DNA"/>
</dbReference>
<dbReference type="InterPro" id="IPR047589">
    <property type="entry name" value="DUF11_rpt"/>
</dbReference>
<sequence>MKLAGIGVGILALGVAFSAAAAEPWEAFLDQVRIKQAIADSLTPEQLEARKIRLAQWLYQQSLIGGNASRTPGDVCTAATLETTLGPFNDTTVGATDDFDLPADTAAPTCTAASTCTGAGPAGSLPRGAIYTGTGTGPDRAFAIRSSTACTMTITMDPATQDMALIAYQSTCSSNLADCACVDDTGVAGTAEVVTLDMQAGVDYFVVADGYTTSGPPGPSDAYTMTFSGPGCTLVGASTVNYTNTAGPLSFTGSVGVATPSQNVNVAATGGNTEALTISGCSFVGGNNADFSLSPAPSFPLSVAAGSNVDLPVVMTASAGGARTTTLTCTTPNATAPSGTSFSVTLNGTATADVSPTLTYSPVPTTSIAFPAGPAGVATSTIAITAAGAAGGGVTTVNGCTFAPAGPFTAATTPANGQFTTSVTSGSIDLTCTRGATAAASTLTCTETTGTITRGNSTTRSWPVSCPAADAAVLSASKSVTGSFNPGGAITYLITITNTGSAASADNAGDELVDVLPAQLNLVSASASAGTAVATIATRTVTWNGSVPAGGSVTITINATITNTVGQVTNQASVSYDADGNGSNETTVLSDDPGAAGGADATTFAITGALQSIPVFSNWSKLLAVFAVLGMGLMFWGFRTRQA</sequence>
<dbReference type="InterPro" id="IPR001434">
    <property type="entry name" value="OmcB-like_DUF11"/>
</dbReference>
<keyword evidence="1" id="KW-0472">Membrane</keyword>
<feature type="transmembrane region" description="Helical" evidence="1">
    <location>
        <begin position="619"/>
        <end position="638"/>
    </location>
</feature>
<keyword evidence="2" id="KW-0732">Signal</keyword>
<reference evidence="4 5" key="1">
    <citation type="submission" date="2018-03" db="EMBL/GenBank/DDBJ databases">
        <title>Ahniella affigens gen. nov., sp. nov., a gammaproteobacterium isolated from sandy soil near a stream.</title>
        <authorList>
            <person name="Ko Y."/>
            <person name="Kim J.-H."/>
        </authorList>
    </citation>
    <scope>NUCLEOTIDE SEQUENCE [LARGE SCALE GENOMIC DNA]</scope>
    <source>
        <strain evidence="4 5">D13</strain>
    </source>
</reference>
<dbReference type="RefSeq" id="WP_106892351.1">
    <property type="nucleotide sequence ID" value="NZ_CP027860.1"/>
</dbReference>
<feature type="chain" id="PRO_5015144228" description="DUF11 domain-containing protein" evidence="2">
    <location>
        <begin position="22"/>
        <end position="643"/>
    </location>
</feature>
<protein>
    <recommendedName>
        <fullName evidence="3">DUF11 domain-containing protein</fullName>
    </recommendedName>
</protein>
<keyword evidence="1" id="KW-0812">Transmembrane</keyword>
<accession>A0A2P1PUD1</accession>
<dbReference type="OrthoDB" id="5963505at2"/>
<keyword evidence="5" id="KW-1185">Reference proteome</keyword>
<reference evidence="4 5" key="2">
    <citation type="submission" date="2018-03" db="EMBL/GenBank/DDBJ databases">
        <authorList>
            <person name="Keele B.F."/>
        </authorList>
    </citation>
    <scope>NUCLEOTIDE SEQUENCE [LARGE SCALE GENOMIC DNA]</scope>
    <source>
        <strain evidence="4 5">D13</strain>
    </source>
</reference>
<organism evidence="4 5">
    <name type="scientific">Ahniella affigens</name>
    <dbReference type="NCBI Taxonomy" id="2021234"/>
    <lineage>
        <taxon>Bacteria</taxon>
        <taxon>Pseudomonadati</taxon>
        <taxon>Pseudomonadota</taxon>
        <taxon>Gammaproteobacteria</taxon>
        <taxon>Lysobacterales</taxon>
        <taxon>Rhodanobacteraceae</taxon>
        <taxon>Ahniella</taxon>
    </lineage>
</organism>
<evidence type="ECO:0000313" key="4">
    <source>
        <dbReference type="EMBL" id="AVP98430.1"/>
    </source>
</evidence>
<dbReference type="Gene3D" id="2.60.40.1170">
    <property type="entry name" value="Mu homology domain, subdomain B"/>
    <property type="match status" value="1"/>
</dbReference>